<evidence type="ECO:0000256" key="1">
    <source>
        <dbReference type="SAM" id="Phobius"/>
    </source>
</evidence>
<proteinExistence type="predicted"/>
<dbReference type="PRINTS" id="PR00111">
    <property type="entry name" value="ABHYDROLASE"/>
</dbReference>
<accession>A0A2N5Y7E2</accession>
<keyword evidence="1" id="KW-0812">Transmembrane</keyword>
<organism evidence="3 4">
    <name type="scientific">Kineobactrum sediminis</name>
    <dbReference type="NCBI Taxonomy" id="1905677"/>
    <lineage>
        <taxon>Bacteria</taxon>
        <taxon>Pseudomonadati</taxon>
        <taxon>Pseudomonadota</taxon>
        <taxon>Gammaproteobacteria</taxon>
        <taxon>Cellvibrionales</taxon>
        <taxon>Halieaceae</taxon>
        <taxon>Kineobactrum</taxon>
    </lineage>
</organism>
<dbReference type="SUPFAM" id="SSF53474">
    <property type="entry name" value="alpha/beta-Hydrolases"/>
    <property type="match status" value="1"/>
</dbReference>
<keyword evidence="4" id="KW-1185">Reference proteome</keyword>
<dbReference type="OrthoDB" id="9808398at2"/>
<gene>
    <name evidence="3" type="ORF">CWI75_02910</name>
</gene>
<dbReference type="PANTHER" id="PTHR43433:SF8">
    <property type="entry name" value="BIFUNCTIONAL LIPASE_ADENYLATE CYCLASE LIPJ"/>
    <property type="match status" value="1"/>
</dbReference>
<dbReference type="InterPro" id="IPR029058">
    <property type="entry name" value="AB_hydrolase_fold"/>
</dbReference>
<name>A0A2N5Y7E2_9GAMM</name>
<feature type="transmembrane region" description="Helical" evidence="1">
    <location>
        <begin position="17"/>
        <end position="38"/>
    </location>
</feature>
<feature type="domain" description="AB hydrolase-1" evidence="2">
    <location>
        <begin position="125"/>
        <end position="322"/>
    </location>
</feature>
<dbReference type="EMBL" id="PKLZ01000001">
    <property type="protein sequence ID" value="PLW84306.1"/>
    <property type="molecule type" value="Genomic_DNA"/>
</dbReference>
<dbReference type="PANTHER" id="PTHR43433">
    <property type="entry name" value="HYDROLASE, ALPHA/BETA FOLD FAMILY PROTEIN"/>
    <property type="match status" value="1"/>
</dbReference>
<keyword evidence="1" id="KW-0472">Membrane</keyword>
<sequence>METLTAIGKWISQSETLLSGMAAIIVLMGVLISVLGFIHRRVEGARNTTSLAAEPTQEAEITLKSLSAPAPFPIHFAESDGLRIAYAVLGNGAHDIVMAPGIISHLNIMSHLPIFRDTLESLCAFARVLCFDKRGQGLSDPSVSVPNLYERVHDIEAVMDAAGMHRVILYGLSEGGPMCLKFAYDHPERVKGLVLLGTTARWLQADDFPMGISGKTLDGMPEAWGTGVLRDLFFPSITRKQMSDKTYQGFEQLIASRQSVRQLVDYMKKTDVRPLLPQITCPTLVLHFAGDLAVPIRLGRALAEALPNAEFLEVGGVDHADLSQAPEAIERIRRFADSL</sequence>
<dbReference type="Pfam" id="PF00561">
    <property type="entry name" value="Abhydrolase_1"/>
    <property type="match status" value="1"/>
</dbReference>
<evidence type="ECO:0000259" key="2">
    <source>
        <dbReference type="Pfam" id="PF00561"/>
    </source>
</evidence>
<protein>
    <recommendedName>
        <fullName evidence="2">AB hydrolase-1 domain-containing protein</fullName>
    </recommendedName>
</protein>
<dbReference type="Proteomes" id="UP000234845">
    <property type="component" value="Unassembled WGS sequence"/>
</dbReference>
<dbReference type="AlphaFoldDB" id="A0A2N5Y7E2"/>
<dbReference type="RefSeq" id="WP_101519942.1">
    <property type="nucleotide sequence ID" value="NZ_PKLZ01000001.1"/>
</dbReference>
<dbReference type="Gene3D" id="3.40.50.1820">
    <property type="entry name" value="alpha/beta hydrolase"/>
    <property type="match status" value="1"/>
</dbReference>
<dbReference type="InterPro" id="IPR050471">
    <property type="entry name" value="AB_hydrolase"/>
</dbReference>
<evidence type="ECO:0000313" key="3">
    <source>
        <dbReference type="EMBL" id="PLW84306.1"/>
    </source>
</evidence>
<dbReference type="InterPro" id="IPR000073">
    <property type="entry name" value="AB_hydrolase_1"/>
</dbReference>
<keyword evidence="1" id="KW-1133">Transmembrane helix</keyword>
<evidence type="ECO:0000313" key="4">
    <source>
        <dbReference type="Proteomes" id="UP000234845"/>
    </source>
</evidence>
<comment type="caution">
    <text evidence="3">The sequence shown here is derived from an EMBL/GenBank/DDBJ whole genome shotgun (WGS) entry which is preliminary data.</text>
</comment>
<reference evidence="4" key="1">
    <citation type="submission" date="2017-11" db="EMBL/GenBank/DDBJ databases">
        <title>The draft genome sequence of Chromatocurvus sp. F02.</title>
        <authorList>
            <person name="Du Z.-J."/>
            <person name="Chang Y.-Q."/>
        </authorList>
    </citation>
    <scope>NUCLEOTIDE SEQUENCE [LARGE SCALE GENOMIC DNA]</scope>
    <source>
        <strain evidence="4">F02</strain>
    </source>
</reference>